<comment type="caution">
    <text evidence="5">The sequence shown here is derived from an EMBL/GenBank/DDBJ whole genome shotgun (WGS) entry which is preliminary data.</text>
</comment>
<feature type="transmembrane region" description="Helical" evidence="3">
    <location>
        <begin position="277"/>
        <end position="296"/>
    </location>
</feature>
<proteinExistence type="inferred from homology"/>
<dbReference type="SUPFAM" id="SSF103473">
    <property type="entry name" value="MFS general substrate transporter"/>
    <property type="match status" value="1"/>
</dbReference>
<dbReference type="AlphaFoldDB" id="A0A8H4R8Z7"/>
<comment type="similarity">
    <text evidence="2">Belongs to the major facilitator superfamily. Monocarboxylate porter (TC 2.A.1.13) family.</text>
</comment>
<feature type="transmembrane region" description="Helical" evidence="3">
    <location>
        <begin position="434"/>
        <end position="455"/>
    </location>
</feature>
<keyword evidence="6" id="KW-1185">Reference proteome</keyword>
<evidence type="ECO:0000313" key="6">
    <source>
        <dbReference type="Proteomes" id="UP000566819"/>
    </source>
</evidence>
<comment type="subcellular location">
    <subcellularLocation>
        <location evidence="1">Membrane</location>
        <topology evidence="1">Multi-pass membrane protein</topology>
    </subcellularLocation>
</comment>
<dbReference type="GO" id="GO:0022857">
    <property type="term" value="F:transmembrane transporter activity"/>
    <property type="evidence" value="ECO:0007669"/>
    <property type="project" value="InterPro"/>
</dbReference>
<feature type="domain" description="Major facilitator superfamily (MFS) profile" evidence="4">
    <location>
        <begin position="76"/>
        <end position="458"/>
    </location>
</feature>
<feature type="transmembrane region" description="Helical" evidence="3">
    <location>
        <begin position="145"/>
        <end position="164"/>
    </location>
</feature>
<feature type="transmembrane region" description="Helical" evidence="3">
    <location>
        <begin position="118"/>
        <end position="138"/>
    </location>
</feature>
<feature type="transmembrane region" description="Helical" evidence="3">
    <location>
        <begin position="316"/>
        <end position="334"/>
    </location>
</feature>
<dbReference type="PROSITE" id="PS50850">
    <property type="entry name" value="MFS"/>
    <property type="match status" value="1"/>
</dbReference>
<dbReference type="Gene3D" id="1.20.1250.20">
    <property type="entry name" value="MFS general substrate transporter like domains"/>
    <property type="match status" value="2"/>
</dbReference>
<evidence type="ECO:0000256" key="2">
    <source>
        <dbReference type="ARBA" id="ARBA00006727"/>
    </source>
</evidence>
<sequence>MTLYLGLASRSNPPAPLAGHGRMASRNNSSATDIQSCIPQEDISPSDSRTLALQDNPNFKDGIGLKSEQLPGETFTACLQVLGAFFLMMNSWGIVNTFGAFQTYYETGLLSHETPSNISWIGSVQAFLLLVVGGLISGPIYDAGYLRALVLVGSICNVFGMMMTSICNEYWQVILAQGVVMGIGAGGLLLPSIAVMPQYFTKRKAFATGIAAAGSSIGGVIYPIVFRELQPRIGFGWATRVIGFIMFATLLVPISVMRAKVFPSVRRPLFDKKVLKYIPYDLFTLGAFFGFMGMYIPMYYISSFSINNGIVDESLGFYMLTVMNASSVFGRLIPNFFADLTGTLNISTPFVLFCAIVSFAWPSVQSVPTLVLFCIFYGFFSGTFVSVSGPCIASLSPDMALVGTHMGMSYGFGALGLLIGNPVAGVLLQRGWTAVAMFCGTCNVIAAVCIFAARVKKTGWILARKA</sequence>
<feature type="transmembrane region" description="Helical" evidence="3">
    <location>
        <begin position="237"/>
        <end position="256"/>
    </location>
</feature>
<reference evidence="5 6" key="1">
    <citation type="submission" date="2020-03" db="EMBL/GenBank/DDBJ databases">
        <title>Draft Genome Sequence of Cudoniella acicularis.</title>
        <authorList>
            <person name="Buettner E."/>
            <person name="Kellner H."/>
        </authorList>
    </citation>
    <scope>NUCLEOTIDE SEQUENCE [LARGE SCALE GENOMIC DNA]</scope>
    <source>
        <strain evidence="5 6">DSM 108380</strain>
    </source>
</reference>
<dbReference type="PANTHER" id="PTHR11360:SF234">
    <property type="entry name" value="MFS-TYPE TRANSPORTER DBAD-RELATED"/>
    <property type="match status" value="1"/>
</dbReference>
<keyword evidence="3" id="KW-0812">Transmembrane</keyword>
<dbReference type="Pfam" id="PF07690">
    <property type="entry name" value="MFS_1"/>
    <property type="match status" value="1"/>
</dbReference>
<name>A0A8H4R8Z7_9HELO</name>
<feature type="transmembrane region" description="Helical" evidence="3">
    <location>
        <begin position="170"/>
        <end position="193"/>
    </location>
</feature>
<feature type="transmembrane region" description="Helical" evidence="3">
    <location>
        <begin position="407"/>
        <end position="428"/>
    </location>
</feature>
<dbReference type="PANTHER" id="PTHR11360">
    <property type="entry name" value="MONOCARBOXYLATE TRANSPORTER"/>
    <property type="match status" value="1"/>
</dbReference>
<dbReference type="EMBL" id="JAAMPI010001614">
    <property type="protein sequence ID" value="KAF4624573.1"/>
    <property type="molecule type" value="Genomic_DNA"/>
</dbReference>
<feature type="transmembrane region" description="Helical" evidence="3">
    <location>
        <begin position="75"/>
        <end position="98"/>
    </location>
</feature>
<feature type="transmembrane region" description="Helical" evidence="3">
    <location>
        <begin position="205"/>
        <end position="225"/>
    </location>
</feature>
<organism evidence="5 6">
    <name type="scientific">Cudoniella acicularis</name>
    <dbReference type="NCBI Taxonomy" id="354080"/>
    <lineage>
        <taxon>Eukaryota</taxon>
        <taxon>Fungi</taxon>
        <taxon>Dikarya</taxon>
        <taxon>Ascomycota</taxon>
        <taxon>Pezizomycotina</taxon>
        <taxon>Leotiomycetes</taxon>
        <taxon>Helotiales</taxon>
        <taxon>Tricladiaceae</taxon>
        <taxon>Cudoniella</taxon>
    </lineage>
</organism>
<dbReference type="InterPro" id="IPR011701">
    <property type="entry name" value="MFS"/>
</dbReference>
<feature type="transmembrane region" description="Helical" evidence="3">
    <location>
        <begin position="370"/>
        <end position="395"/>
    </location>
</feature>
<dbReference type="OrthoDB" id="6509908at2759"/>
<keyword evidence="3" id="KW-0472">Membrane</keyword>
<evidence type="ECO:0000259" key="4">
    <source>
        <dbReference type="PROSITE" id="PS50850"/>
    </source>
</evidence>
<feature type="transmembrane region" description="Helical" evidence="3">
    <location>
        <begin position="346"/>
        <end position="364"/>
    </location>
</feature>
<dbReference type="InterPro" id="IPR020846">
    <property type="entry name" value="MFS_dom"/>
</dbReference>
<dbReference type="InterPro" id="IPR036259">
    <property type="entry name" value="MFS_trans_sf"/>
</dbReference>
<evidence type="ECO:0000256" key="3">
    <source>
        <dbReference type="SAM" id="Phobius"/>
    </source>
</evidence>
<gene>
    <name evidence="5" type="ORF">G7Y89_g13599</name>
</gene>
<protein>
    <recommendedName>
        <fullName evidence="4">Major facilitator superfamily (MFS) profile domain-containing protein</fullName>
    </recommendedName>
</protein>
<evidence type="ECO:0000313" key="5">
    <source>
        <dbReference type="EMBL" id="KAF4624573.1"/>
    </source>
</evidence>
<dbReference type="GO" id="GO:0016020">
    <property type="term" value="C:membrane"/>
    <property type="evidence" value="ECO:0007669"/>
    <property type="project" value="UniProtKB-SubCell"/>
</dbReference>
<accession>A0A8H4R8Z7</accession>
<keyword evidence="3" id="KW-1133">Transmembrane helix</keyword>
<dbReference type="Proteomes" id="UP000566819">
    <property type="component" value="Unassembled WGS sequence"/>
</dbReference>
<evidence type="ECO:0000256" key="1">
    <source>
        <dbReference type="ARBA" id="ARBA00004141"/>
    </source>
</evidence>
<dbReference type="InterPro" id="IPR050327">
    <property type="entry name" value="Proton-linked_MCT"/>
</dbReference>